<dbReference type="InterPro" id="IPR036188">
    <property type="entry name" value="FAD/NAD-bd_sf"/>
</dbReference>
<organism evidence="1 2">
    <name type="scientific">Zarconia navalis LEGE 11467</name>
    <dbReference type="NCBI Taxonomy" id="1828826"/>
    <lineage>
        <taxon>Bacteria</taxon>
        <taxon>Bacillati</taxon>
        <taxon>Cyanobacteriota</taxon>
        <taxon>Cyanophyceae</taxon>
        <taxon>Oscillatoriophycideae</taxon>
        <taxon>Oscillatoriales</taxon>
        <taxon>Oscillatoriales incertae sedis</taxon>
        <taxon>Zarconia</taxon>
        <taxon>Zarconia navalis</taxon>
    </lineage>
</organism>
<reference evidence="1" key="1">
    <citation type="submission" date="2020-10" db="EMBL/GenBank/DDBJ databases">
        <authorList>
            <person name="Castelo-Branco R."/>
            <person name="Eusebio N."/>
            <person name="Adriana R."/>
            <person name="Vieira A."/>
            <person name="Brugerolle De Fraissinette N."/>
            <person name="Rezende De Castro R."/>
            <person name="Schneider M.P."/>
            <person name="Vasconcelos V."/>
            <person name="Leao P.N."/>
        </authorList>
    </citation>
    <scope>NUCLEOTIDE SEQUENCE</scope>
    <source>
        <strain evidence="1">LEGE 11467</strain>
    </source>
</reference>
<dbReference type="AlphaFoldDB" id="A0A928Z912"/>
<dbReference type="Gene3D" id="3.40.50.720">
    <property type="entry name" value="NAD(P)-binding Rossmann-like Domain"/>
    <property type="match status" value="1"/>
</dbReference>
<evidence type="ECO:0000313" key="1">
    <source>
        <dbReference type="EMBL" id="MBE9042115.1"/>
    </source>
</evidence>
<dbReference type="SUPFAM" id="SSF51905">
    <property type="entry name" value="FAD/NAD(P)-binding domain"/>
    <property type="match status" value="1"/>
</dbReference>
<name>A0A928Z912_9CYAN</name>
<evidence type="ECO:0000313" key="2">
    <source>
        <dbReference type="Proteomes" id="UP000621799"/>
    </source>
</evidence>
<accession>A0A928Z912</accession>
<dbReference type="Proteomes" id="UP000621799">
    <property type="component" value="Unassembled WGS sequence"/>
</dbReference>
<sequence length="597" mass="66048">MQQTAIQFIPKTEPLGTQVLVVGGGVGGTAAALQAARRGARTVLVGEFPCLGGMLTAAGVSAPDGNELAAFQTGLWGAFLRELQQRQPQDFDRAWVSFFTFDPRIGAEIFADWVQALPNLTWIWGQVPREVYRTGDRITGVRFDDYRINADIVLDGTELGDVLALGEIPHRWGWDWQTAWNEPSAPTSPNELSDRYPVQALTWVVLLRDFGKDAIAPEIPPPPTDKPDRFTGALEGYTPQKFLSYGRLSEDLYMLNWPTQGNDYGEGLDRLVGSAAQRKQLLQEACWHSQSFARFVQTQVGRRYGLAEGVFPHSNAGDTFATVPSAFALHPYYRESRRLVGIETVREQDILPVCGGKTASLNLNSIAIGNYMNDRHYPGYHLPLKPKSTRWGGRTTGTPFTLPYGCLVPASIDGLLVCEKNISVSHIANGATRLQPVVMNVGQAAGMAAALCVELGTQPRDLPVERLQQALLEEPTAPAALVPLFDSLPEHKDWLHWQRYFSIDPEKYPNSGEIDRDLPRTGDRIATTHFCGIFQRNGWQDYTLKLLGNQGGRTWQLVTLQPDIDKQLQTYISGTAIAGWGWFNEAGNWLRVDGIGG</sequence>
<proteinExistence type="predicted"/>
<dbReference type="PANTHER" id="PTHR42716:SF3">
    <property type="entry name" value="SLL1913 PROTEIN"/>
    <property type="match status" value="1"/>
</dbReference>
<dbReference type="PANTHER" id="PTHR42716">
    <property type="entry name" value="L-ASPARTATE OXIDASE"/>
    <property type="match status" value="1"/>
</dbReference>
<dbReference type="GO" id="GO:0009435">
    <property type="term" value="P:NAD+ biosynthetic process"/>
    <property type="evidence" value="ECO:0007669"/>
    <property type="project" value="InterPro"/>
</dbReference>
<dbReference type="GO" id="GO:0008734">
    <property type="term" value="F:L-aspartate oxidase activity"/>
    <property type="evidence" value="ECO:0007669"/>
    <property type="project" value="InterPro"/>
</dbReference>
<comment type="caution">
    <text evidence="1">The sequence shown here is derived from an EMBL/GenBank/DDBJ whole genome shotgun (WGS) entry which is preliminary data.</text>
</comment>
<dbReference type="InterPro" id="IPR005288">
    <property type="entry name" value="NadB"/>
</dbReference>
<dbReference type="EMBL" id="JADEXN010000300">
    <property type="protein sequence ID" value="MBE9042115.1"/>
    <property type="molecule type" value="Genomic_DNA"/>
</dbReference>
<gene>
    <name evidence="1" type="ORF">IQ235_15145</name>
</gene>
<protein>
    <submittedName>
        <fullName evidence="1">FAD-dependent oxidoreductase</fullName>
    </submittedName>
</protein>
<keyword evidence="2" id="KW-1185">Reference proteome</keyword>
<dbReference type="Pfam" id="PF12831">
    <property type="entry name" value="FAD_oxidored"/>
    <property type="match status" value="1"/>
</dbReference>